<evidence type="ECO:0000256" key="4">
    <source>
        <dbReference type="ARBA" id="ARBA00022989"/>
    </source>
</evidence>
<accession>A0A5N6YYU8</accession>
<evidence type="ECO:0000256" key="5">
    <source>
        <dbReference type="ARBA" id="ARBA00023136"/>
    </source>
</evidence>
<organism evidence="7 8">
    <name type="scientific">Aspergillus coremiiformis</name>
    <dbReference type="NCBI Taxonomy" id="138285"/>
    <lineage>
        <taxon>Eukaryota</taxon>
        <taxon>Fungi</taxon>
        <taxon>Dikarya</taxon>
        <taxon>Ascomycota</taxon>
        <taxon>Pezizomycotina</taxon>
        <taxon>Eurotiomycetes</taxon>
        <taxon>Eurotiomycetidae</taxon>
        <taxon>Eurotiales</taxon>
        <taxon>Aspergillaceae</taxon>
        <taxon>Aspergillus</taxon>
        <taxon>Aspergillus subgen. Circumdati</taxon>
    </lineage>
</organism>
<evidence type="ECO:0000256" key="1">
    <source>
        <dbReference type="ARBA" id="ARBA00004141"/>
    </source>
</evidence>
<evidence type="ECO:0000256" key="6">
    <source>
        <dbReference type="SAM" id="Phobius"/>
    </source>
</evidence>
<feature type="transmembrane region" description="Helical" evidence="6">
    <location>
        <begin position="107"/>
        <end position="127"/>
    </location>
</feature>
<name>A0A5N6YYU8_9EURO</name>
<proteinExistence type="inferred from homology"/>
<dbReference type="AlphaFoldDB" id="A0A5N6YYU8"/>
<comment type="similarity">
    <text evidence="2">Belongs to the major facilitator superfamily. TCR/Tet family.</text>
</comment>
<dbReference type="PANTHER" id="PTHR23501">
    <property type="entry name" value="MAJOR FACILITATOR SUPERFAMILY"/>
    <property type="match status" value="1"/>
</dbReference>
<protein>
    <recommendedName>
        <fullName evidence="9">Major facilitator superfamily domain-containing protein</fullName>
    </recommendedName>
</protein>
<sequence>MVNIVVSDMFSLRDRGLYIAITSFVWTVGSSIGLGRRICDEAEMVFLDQFVRSVGAVSFLVLLFCLKVPSPRIPIAAGLKAIDWTGSLLLVGGALIILLALDFGDVVYSWFSATVICLLVIGLFVVNDEGAVLRADRVVVNGQLT</sequence>
<evidence type="ECO:0000313" key="8">
    <source>
        <dbReference type="Proteomes" id="UP000327118"/>
    </source>
</evidence>
<feature type="transmembrane region" description="Helical" evidence="6">
    <location>
        <begin position="81"/>
        <end position="101"/>
    </location>
</feature>
<comment type="subcellular location">
    <subcellularLocation>
        <location evidence="1">Membrane</location>
        <topology evidence="1">Multi-pass membrane protein</topology>
    </subcellularLocation>
</comment>
<feature type="transmembrane region" description="Helical" evidence="6">
    <location>
        <begin position="17"/>
        <end position="38"/>
    </location>
</feature>
<feature type="transmembrane region" description="Helical" evidence="6">
    <location>
        <begin position="50"/>
        <end position="69"/>
    </location>
</feature>
<dbReference type="EMBL" id="ML739215">
    <property type="protein sequence ID" value="KAE8350605.1"/>
    <property type="molecule type" value="Genomic_DNA"/>
</dbReference>
<evidence type="ECO:0008006" key="9">
    <source>
        <dbReference type="Google" id="ProtNLM"/>
    </source>
</evidence>
<reference evidence="8" key="1">
    <citation type="submission" date="2019-04" db="EMBL/GenBank/DDBJ databases">
        <title>Friends and foes A comparative genomics studyof 23 Aspergillus species from section Flavi.</title>
        <authorList>
            <consortium name="DOE Joint Genome Institute"/>
            <person name="Kjaerbolling I."/>
            <person name="Vesth T."/>
            <person name="Frisvad J.C."/>
            <person name="Nybo J.L."/>
            <person name="Theobald S."/>
            <person name="Kildgaard S."/>
            <person name="Isbrandt T."/>
            <person name="Kuo A."/>
            <person name="Sato A."/>
            <person name="Lyhne E.K."/>
            <person name="Kogle M.E."/>
            <person name="Wiebenga A."/>
            <person name="Kun R.S."/>
            <person name="Lubbers R.J."/>
            <person name="Makela M.R."/>
            <person name="Barry K."/>
            <person name="Chovatia M."/>
            <person name="Clum A."/>
            <person name="Daum C."/>
            <person name="Haridas S."/>
            <person name="He G."/>
            <person name="LaButti K."/>
            <person name="Lipzen A."/>
            <person name="Mondo S."/>
            <person name="Riley R."/>
            <person name="Salamov A."/>
            <person name="Simmons B.A."/>
            <person name="Magnuson J.K."/>
            <person name="Henrissat B."/>
            <person name="Mortensen U.H."/>
            <person name="Larsen T.O."/>
            <person name="Devries R.P."/>
            <person name="Grigoriev I.V."/>
            <person name="Machida M."/>
            <person name="Baker S.E."/>
            <person name="Andersen M.R."/>
        </authorList>
    </citation>
    <scope>NUCLEOTIDE SEQUENCE [LARGE SCALE GENOMIC DNA]</scope>
    <source>
        <strain evidence="8">CBS 553.77</strain>
    </source>
</reference>
<evidence type="ECO:0000256" key="3">
    <source>
        <dbReference type="ARBA" id="ARBA00022692"/>
    </source>
</evidence>
<dbReference type="GO" id="GO:0005886">
    <property type="term" value="C:plasma membrane"/>
    <property type="evidence" value="ECO:0007669"/>
    <property type="project" value="TreeGrafter"/>
</dbReference>
<keyword evidence="4 6" id="KW-1133">Transmembrane helix</keyword>
<keyword evidence="5 6" id="KW-0472">Membrane</keyword>
<evidence type="ECO:0000256" key="2">
    <source>
        <dbReference type="ARBA" id="ARBA00007520"/>
    </source>
</evidence>
<dbReference type="PANTHER" id="PTHR23501:SF102">
    <property type="entry name" value="DRUG TRANSPORTER, PUTATIVE (AFU_ORTHOLOGUE AFUA_3G08530)-RELATED"/>
    <property type="match status" value="1"/>
</dbReference>
<gene>
    <name evidence="7" type="ORF">BDV28DRAFT_150786</name>
</gene>
<keyword evidence="3 6" id="KW-0812">Transmembrane</keyword>
<keyword evidence="8" id="KW-1185">Reference proteome</keyword>
<dbReference type="Proteomes" id="UP000327118">
    <property type="component" value="Unassembled WGS sequence"/>
</dbReference>
<evidence type="ECO:0000313" key="7">
    <source>
        <dbReference type="EMBL" id="KAE8350605.1"/>
    </source>
</evidence>
<dbReference type="OrthoDB" id="10021397at2759"/>
<dbReference type="GO" id="GO:0022857">
    <property type="term" value="F:transmembrane transporter activity"/>
    <property type="evidence" value="ECO:0007669"/>
    <property type="project" value="TreeGrafter"/>
</dbReference>